<reference evidence="2 3" key="1">
    <citation type="submission" date="2012-05" db="EMBL/GenBank/DDBJ databases">
        <authorList>
            <person name="Weinstock G."/>
            <person name="Sodergren E."/>
            <person name="Lobos E.A."/>
            <person name="Fulton L."/>
            <person name="Fulton R."/>
            <person name="Courtney L."/>
            <person name="Fronick C."/>
            <person name="O'Laughlin M."/>
            <person name="Godfrey J."/>
            <person name="Wilson R.M."/>
            <person name="Miner T."/>
            <person name="Farmer C."/>
            <person name="Delehaunty K."/>
            <person name="Cordes M."/>
            <person name="Minx P."/>
            <person name="Tomlinson C."/>
            <person name="Chen J."/>
            <person name="Wollam A."/>
            <person name="Pepin K.H."/>
            <person name="Bhonagiri V."/>
            <person name="Zhang X."/>
            <person name="Suruliraj S."/>
            <person name="Warren W."/>
            <person name="Mitreva M."/>
            <person name="Mardis E.R."/>
            <person name="Wilson R.K."/>
        </authorList>
    </citation>
    <scope>NUCLEOTIDE SEQUENCE [LARGE SCALE GENOMIC DNA]</scope>
    <source>
        <strain evidence="2 3">F0235</strain>
    </source>
</reference>
<sequence length="213" mass="23904">MNNFTFDVDIEHNKKNNELFKDTKRLQTSAGVYGLLQLILAAAALWWSNQAIWGWILAIVLGIMAIISFAMINIIPKKVGTPENIYRQYPLVPAIIAQVNPRDLVLLALVNKNIDPDLSPQWALAARNITRINGHERIEGEEIPSVGVSGRRSLNTKDQWDEITPMPIAWATPSSEVIADAHAAIPQEQWELLKQNKGRLDEVFSSPHNLIDL</sequence>
<dbReference type="PATRIC" id="fig|1035195.3.peg.28"/>
<accession>L1MP76</accession>
<dbReference type="Gene3D" id="2.40.410.10">
    <property type="entry name" value="putative membrane protein from Corynebacterium diphtheriae superfamily"/>
    <property type="match status" value="1"/>
</dbReference>
<dbReference type="AlphaFoldDB" id="L1MP76"/>
<dbReference type="InterPro" id="IPR021632">
    <property type="entry name" value="DUF3239"/>
</dbReference>
<dbReference type="RefSeq" id="WP_006061435.1">
    <property type="nucleotide sequence ID" value="NZ_KB290817.1"/>
</dbReference>
<dbReference type="eggNOG" id="ENOG5032V6C">
    <property type="taxonomic scope" value="Bacteria"/>
</dbReference>
<dbReference type="HOGENOM" id="CLU_1292606_0_0_11"/>
<name>L1MP76_9CORY</name>
<gene>
    <name evidence="2" type="ORF">HMPREF9997_00029</name>
</gene>
<feature type="transmembrane region" description="Helical" evidence="1">
    <location>
        <begin position="53"/>
        <end position="75"/>
    </location>
</feature>
<evidence type="ECO:0008006" key="4">
    <source>
        <dbReference type="Google" id="ProtNLM"/>
    </source>
</evidence>
<proteinExistence type="predicted"/>
<keyword evidence="1" id="KW-0812">Transmembrane</keyword>
<protein>
    <recommendedName>
        <fullName evidence="4">DUF3239 domain-containing protein</fullName>
    </recommendedName>
</protein>
<dbReference type="InterPro" id="IPR023124">
    <property type="entry name" value="DUF3239_dom_sf"/>
</dbReference>
<evidence type="ECO:0000313" key="2">
    <source>
        <dbReference type="EMBL" id="EKX92736.1"/>
    </source>
</evidence>
<dbReference type="EMBL" id="AMEM01000001">
    <property type="protein sequence ID" value="EKX92736.1"/>
    <property type="molecule type" value="Genomic_DNA"/>
</dbReference>
<keyword evidence="1" id="KW-0472">Membrane</keyword>
<evidence type="ECO:0000313" key="3">
    <source>
        <dbReference type="Proteomes" id="UP000010445"/>
    </source>
</evidence>
<keyword evidence="1" id="KW-1133">Transmembrane helix</keyword>
<dbReference type="OrthoDB" id="4548219at2"/>
<organism evidence="2 3">
    <name type="scientific">Corynebacterium durum F0235</name>
    <dbReference type="NCBI Taxonomy" id="1035195"/>
    <lineage>
        <taxon>Bacteria</taxon>
        <taxon>Bacillati</taxon>
        <taxon>Actinomycetota</taxon>
        <taxon>Actinomycetes</taxon>
        <taxon>Mycobacteriales</taxon>
        <taxon>Corynebacteriaceae</taxon>
        <taxon>Corynebacterium</taxon>
    </lineage>
</organism>
<keyword evidence="3" id="KW-1185">Reference proteome</keyword>
<feature type="transmembrane region" description="Helical" evidence="1">
    <location>
        <begin position="30"/>
        <end position="47"/>
    </location>
</feature>
<dbReference type="STRING" id="1035195.HMPREF9997_00029"/>
<dbReference type="Proteomes" id="UP000010445">
    <property type="component" value="Unassembled WGS sequence"/>
</dbReference>
<evidence type="ECO:0000256" key="1">
    <source>
        <dbReference type="SAM" id="Phobius"/>
    </source>
</evidence>
<dbReference type="Pfam" id="PF11580">
    <property type="entry name" value="DUF3239"/>
    <property type="match status" value="1"/>
</dbReference>
<comment type="caution">
    <text evidence="2">The sequence shown here is derived from an EMBL/GenBank/DDBJ whole genome shotgun (WGS) entry which is preliminary data.</text>
</comment>